<dbReference type="SUPFAM" id="SSF75632">
    <property type="entry name" value="Cullin homology domain"/>
    <property type="match status" value="1"/>
</dbReference>
<dbReference type="SMART" id="SM00182">
    <property type="entry name" value="CULLIN"/>
    <property type="match status" value="1"/>
</dbReference>
<dbReference type="PROSITE" id="PS50069">
    <property type="entry name" value="CULLIN_2"/>
    <property type="match status" value="1"/>
</dbReference>
<accession>A0AAD6Z5S9</accession>
<dbReference type="Gene3D" id="1.20.1310.10">
    <property type="entry name" value="Cullin Repeats"/>
    <property type="match status" value="4"/>
</dbReference>
<dbReference type="EMBL" id="JARIHO010000083">
    <property type="protein sequence ID" value="KAJ7309191.1"/>
    <property type="molecule type" value="Genomic_DNA"/>
</dbReference>
<dbReference type="AlphaFoldDB" id="A0AAD6Z5S9"/>
<dbReference type="InterPro" id="IPR016158">
    <property type="entry name" value="Cullin_homology"/>
</dbReference>
<dbReference type="GO" id="GO:0031625">
    <property type="term" value="F:ubiquitin protein ligase binding"/>
    <property type="evidence" value="ECO:0007669"/>
    <property type="project" value="InterPro"/>
</dbReference>
<dbReference type="InterPro" id="IPR045093">
    <property type="entry name" value="Cullin"/>
</dbReference>
<dbReference type="GO" id="GO:0006511">
    <property type="term" value="P:ubiquitin-dependent protein catabolic process"/>
    <property type="evidence" value="ECO:0007669"/>
    <property type="project" value="InterPro"/>
</dbReference>
<name>A0AAD6Z5S9_9AGAR</name>
<evidence type="ECO:0000256" key="2">
    <source>
        <dbReference type="PROSITE-ProRule" id="PRU00330"/>
    </source>
</evidence>
<dbReference type="InterPro" id="IPR001373">
    <property type="entry name" value="Cullin_N"/>
</dbReference>
<evidence type="ECO:0000256" key="1">
    <source>
        <dbReference type="ARBA" id="ARBA00006019"/>
    </source>
</evidence>
<sequence>MTRRGGGSEEGSDRGYPRGVEGGRGRKAEQEWAKEEDETEGRGERATRSRWGQERGTRNEAHSVPHRINPSPPSPRLSTPTPHLALNLPWRRDMLMRSLGRGRVEWGAHDEGTGDRDAKDRMRHLRAREKARLHGSDSRLPSPRTLPAVLPQLRQQRLIASRTAANREQGSPPHKKQGVVRSAAGPATDEPFCCVTHTEGVFMQVFALDCKAPALDKESFAEGQSQEGMAAWIDGISVLFVRRELGIQLLVQRFLDWNGLVLESLDSKTHWSSLSCSGALASAPQTYTFVYMAFLRMDGRMYRRDSTLQLCQPEVKRKPCKTRLCCGTTRAAEWDRNTTGANYLHRPFTYLARQGKKGVYQVYTLALAQWRQHLFAPLQPPLTSAILRLVAAQRDGASIDQALVKKVVDSFVSLGLDVYKEQFEAPFLTATETYYFAEAEAFLDPVERGGGEWEYPGVFEEGGGEAEEEERVALLDFDADEDLQRIYALLARIPEGLEPSGANSKHTQGRRRQGQGRGKAGELDPKAYVDALLTVHEKDAATVARSFKGEAGFAAALDKACRELVNQNAATGTSAARLLELLAKRADMLLRKSNKVAGDVDLEGALNWAMVLFKYLEDKNVFQTFYTTKLSKRLIHGVSASDEAEASMISKLEEVYEALSDEALRPQAHLAAQLLQERAADKLTNQKAILMTAADQAAVLLQYNGNDTLSLTELQEATNFSPVVGPAGQGKGPSPLPLPGPARSRRHVLPMFLLEGYFRRRLPLPAPSPLLKVIPKMLVTLRSPTKADHQVSVRSPSRLEISAPAANLVFNSDNSWDTAEITSPPNAPVAVDLTELLHKQQDAAANKVAMIQVLEATEQRIQEATKAAVESVEHRLTEVERKLTEEHDQQKTENQQSLKHIVCLRREQMKTTNMLIPGQDLVEVHESLSCSIQVEFLGQALETLF</sequence>
<comment type="similarity">
    <text evidence="1 2 3">Belongs to the cullin family.</text>
</comment>
<dbReference type="InterPro" id="IPR036388">
    <property type="entry name" value="WH-like_DNA-bd_sf"/>
</dbReference>
<feature type="region of interest" description="Disordered" evidence="5">
    <location>
        <begin position="498"/>
        <end position="522"/>
    </location>
</feature>
<gene>
    <name evidence="7" type="ORF">DFH08DRAFT_1050252</name>
</gene>
<evidence type="ECO:0000259" key="6">
    <source>
        <dbReference type="PROSITE" id="PS50069"/>
    </source>
</evidence>
<organism evidence="7 8">
    <name type="scientific">Mycena albidolilacea</name>
    <dbReference type="NCBI Taxonomy" id="1033008"/>
    <lineage>
        <taxon>Eukaryota</taxon>
        <taxon>Fungi</taxon>
        <taxon>Dikarya</taxon>
        <taxon>Basidiomycota</taxon>
        <taxon>Agaricomycotina</taxon>
        <taxon>Agaricomycetes</taxon>
        <taxon>Agaricomycetidae</taxon>
        <taxon>Agaricales</taxon>
        <taxon>Marasmiineae</taxon>
        <taxon>Mycenaceae</taxon>
        <taxon>Mycena</taxon>
    </lineage>
</organism>
<proteinExistence type="inferred from homology"/>
<feature type="compositionally biased region" description="Basic and acidic residues" evidence="5">
    <location>
        <begin position="40"/>
        <end position="63"/>
    </location>
</feature>
<feature type="domain" description="Cullin family profile" evidence="6">
    <location>
        <begin position="577"/>
        <end position="654"/>
    </location>
</feature>
<evidence type="ECO:0000256" key="3">
    <source>
        <dbReference type="RuleBase" id="RU003829"/>
    </source>
</evidence>
<evidence type="ECO:0000313" key="7">
    <source>
        <dbReference type="EMBL" id="KAJ7309191.1"/>
    </source>
</evidence>
<feature type="coiled-coil region" evidence="4">
    <location>
        <begin position="862"/>
        <end position="889"/>
    </location>
</feature>
<protein>
    <submittedName>
        <fullName evidence="7">Cullin family-domain-containing protein</fullName>
    </submittedName>
</protein>
<reference evidence="7" key="1">
    <citation type="submission" date="2023-03" db="EMBL/GenBank/DDBJ databases">
        <title>Massive genome expansion in bonnet fungi (Mycena s.s.) driven by repeated elements and novel gene families across ecological guilds.</title>
        <authorList>
            <consortium name="Lawrence Berkeley National Laboratory"/>
            <person name="Harder C.B."/>
            <person name="Miyauchi S."/>
            <person name="Viragh M."/>
            <person name="Kuo A."/>
            <person name="Thoen E."/>
            <person name="Andreopoulos B."/>
            <person name="Lu D."/>
            <person name="Skrede I."/>
            <person name="Drula E."/>
            <person name="Henrissat B."/>
            <person name="Morin E."/>
            <person name="Kohler A."/>
            <person name="Barry K."/>
            <person name="LaButti K."/>
            <person name="Morin E."/>
            <person name="Salamov A."/>
            <person name="Lipzen A."/>
            <person name="Mereny Z."/>
            <person name="Hegedus B."/>
            <person name="Baldrian P."/>
            <person name="Stursova M."/>
            <person name="Weitz H."/>
            <person name="Taylor A."/>
            <person name="Grigoriev I.V."/>
            <person name="Nagy L.G."/>
            <person name="Martin F."/>
            <person name="Kauserud H."/>
        </authorList>
    </citation>
    <scope>NUCLEOTIDE SEQUENCE</scope>
    <source>
        <strain evidence="7">CBHHK002</strain>
    </source>
</reference>
<dbReference type="InterPro" id="IPR036317">
    <property type="entry name" value="Cullin_homology_sf"/>
</dbReference>
<feature type="region of interest" description="Disordered" evidence="5">
    <location>
        <begin position="1"/>
        <end position="84"/>
    </location>
</feature>
<keyword evidence="8" id="KW-1185">Reference proteome</keyword>
<dbReference type="PANTHER" id="PTHR11932">
    <property type="entry name" value="CULLIN"/>
    <property type="match status" value="1"/>
</dbReference>
<dbReference type="Gene3D" id="1.10.10.10">
    <property type="entry name" value="Winged helix-like DNA-binding domain superfamily/Winged helix DNA-binding domain"/>
    <property type="match status" value="1"/>
</dbReference>
<dbReference type="Proteomes" id="UP001218218">
    <property type="component" value="Unassembled WGS sequence"/>
</dbReference>
<dbReference type="SUPFAM" id="SSF74788">
    <property type="entry name" value="Cullin repeat-like"/>
    <property type="match status" value="1"/>
</dbReference>
<evidence type="ECO:0000256" key="5">
    <source>
        <dbReference type="SAM" id="MobiDB-lite"/>
    </source>
</evidence>
<feature type="compositionally biased region" description="Basic and acidic residues" evidence="5">
    <location>
        <begin position="11"/>
        <end position="33"/>
    </location>
</feature>
<comment type="caution">
    <text evidence="7">The sequence shown here is derived from an EMBL/GenBank/DDBJ whole genome shotgun (WGS) entry which is preliminary data.</text>
</comment>
<dbReference type="Pfam" id="PF00888">
    <property type="entry name" value="Cullin"/>
    <property type="match status" value="2"/>
</dbReference>
<dbReference type="InterPro" id="IPR016159">
    <property type="entry name" value="Cullin_repeat-like_dom_sf"/>
</dbReference>
<evidence type="ECO:0000256" key="4">
    <source>
        <dbReference type="SAM" id="Coils"/>
    </source>
</evidence>
<keyword evidence="4" id="KW-0175">Coiled coil</keyword>
<evidence type="ECO:0000313" key="8">
    <source>
        <dbReference type="Proteomes" id="UP001218218"/>
    </source>
</evidence>